<dbReference type="InterPro" id="IPR029058">
    <property type="entry name" value="AB_hydrolase_fold"/>
</dbReference>
<accession>A0A0C1Q3A2</accession>
<comment type="caution">
    <text evidence="3">The sequence shown here is derived from an EMBL/GenBank/DDBJ whole genome shotgun (WGS) entry which is preliminary data.</text>
</comment>
<name>A0A0C1Q3A2_9LACO</name>
<evidence type="ECO:0000313" key="4">
    <source>
        <dbReference type="Proteomes" id="UP000031397"/>
    </source>
</evidence>
<dbReference type="PATRIC" id="fig|1614.7.peg.247"/>
<evidence type="ECO:0000259" key="2">
    <source>
        <dbReference type="Pfam" id="PF12146"/>
    </source>
</evidence>
<evidence type="ECO:0000256" key="1">
    <source>
        <dbReference type="SAM" id="Phobius"/>
    </source>
</evidence>
<dbReference type="AlphaFoldDB" id="A0A0C1Q3A2"/>
<sequence length="305" mass="33874">MKRILKWTGVTAFFFVIFTIILDLALGYLLFNFAFGKTGLASLYNENVGTPDTEWFSDNNTQILHEKADDGTNLVARYVPSEKPSNKTMIVVHGYGSNSEEMEAFIKIFHADGYNVLAPDNQSFGGSGGKYIGYGVKDATNLEKWARVMNSDHPGGELGLFGTSMGASAVMYSLPKMPSNVKFAIEDSGYASVEGELGGQLKRLFNIPSFPLVPTVNLYVKTLAKYNMNDGNTKKTLKHNQIPLFIIHGDADKFVPVKNAYENYRNDAGPKQIWIIKGAGHIESRSQDPDTYTQKVTDFAQQYFK</sequence>
<dbReference type="Proteomes" id="UP000031397">
    <property type="component" value="Unassembled WGS sequence"/>
</dbReference>
<dbReference type="PANTHER" id="PTHR43358:SF4">
    <property type="entry name" value="ALPHA_BETA HYDROLASE FOLD-1 DOMAIN-CONTAINING PROTEIN"/>
    <property type="match status" value="1"/>
</dbReference>
<dbReference type="SUPFAM" id="SSF53474">
    <property type="entry name" value="alpha/beta-Hydrolases"/>
    <property type="match status" value="1"/>
</dbReference>
<keyword evidence="1" id="KW-1133">Transmembrane helix</keyword>
<dbReference type="PANTHER" id="PTHR43358">
    <property type="entry name" value="ALPHA/BETA-HYDROLASE"/>
    <property type="match status" value="1"/>
</dbReference>
<proteinExistence type="predicted"/>
<keyword evidence="1" id="KW-0472">Membrane</keyword>
<protein>
    <recommendedName>
        <fullName evidence="2">Serine aminopeptidase S33 domain-containing protein</fullName>
    </recommendedName>
</protein>
<organism evidence="3 4">
    <name type="scientific">Fructilactobacillus fructivorans</name>
    <dbReference type="NCBI Taxonomy" id="1614"/>
    <lineage>
        <taxon>Bacteria</taxon>
        <taxon>Bacillati</taxon>
        <taxon>Bacillota</taxon>
        <taxon>Bacilli</taxon>
        <taxon>Lactobacillales</taxon>
        <taxon>Lactobacillaceae</taxon>
        <taxon>Fructilactobacillus</taxon>
    </lineage>
</organism>
<feature type="domain" description="Serine aminopeptidase S33" evidence="2">
    <location>
        <begin position="85"/>
        <end position="185"/>
    </location>
</feature>
<dbReference type="EMBL" id="JOJZ01000009">
    <property type="protein sequence ID" value="KID42328.1"/>
    <property type="molecule type" value="Genomic_DNA"/>
</dbReference>
<dbReference type="Pfam" id="PF12146">
    <property type="entry name" value="Hydrolase_4"/>
    <property type="match status" value="1"/>
</dbReference>
<dbReference type="GeneID" id="74912949"/>
<dbReference type="Gene3D" id="3.40.50.1820">
    <property type="entry name" value="alpha/beta hydrolase"/>
    <property type="match status" value="1"/>
</dbReference>
<dbReference type="OrthoDB" id="9776685at2"/>
<dbReference type="RefSeq" id="WP_039143321.1">
    <property type="nucleotide sequence ID" value="NZ_JOJZ01000009.1"/>
</dbReference>
<evidence type="ECO:0000313" key="3">
    <source>
        <dbReference type="EMBL" id="KID42328.1"/>
    </source>
</evidence>
<reference evidence="3 4" key="1">
    <citation type="submission" date="2014-06" db="EMBL/GenBank/DDBJ databases">
        <title>Functional and comparative genomic analyses of the Drosophila gut microbiota identify candidate symbiosis factors.</title>
        <authorList>
            <person name="Newell P.D."/>
            <person name="Chaston J.M."/>
            <person name="Douglas A.E."/>
        </authorList>
    </citation>
    <scope>NUCLEOTIDE SEQUENCE [LARGE SCALE GENOMIC DNA]</scope>
    <source>
        <strain evidence="3 4">DmCS_002</strain>
    </source>
</reference>
<gene>
    <name evidence="3" type="ORF">LfDm3_0257</name>
</gene>
<keyword evidence="1" id="KW-0812">Transmembrane</keyword>
<dbReference type="InterPro" id="IPR022742">
    <property type="entry name" value="Hydrolase_4"/>
</dbReference>
<feature type="transmembrane region" description="Helical" evidence="1">
    <location>
        <begin position="12"/>
        <end position="35"/>
    </location>
</feature>
<dbReference type="InterPro" id="IPR052920">
    <property type="entry name" value="DNA-binding_regulatory"/>
</dbReference>
<keyword evidence="4" id="KW-1185">Reference proteome</keyword>